<dbReference type="Pfam" id="PF05636">
    <property type="entry name" value="HIGH_NTase1"/>
    <property type="match status" value="1"/>
</dbReference>
<dbReference type="EC" id="6.3.4.-" evidence="3"/>
<comment type="catalytic activity">
    <reaction evidence="3">
        <text>cytidine(34) in elongator tRNA(Met) + acetate + ATP = N(4)-acetylcytidine(34) in elongator tRNA(Met) + AMP + diphosphate</text>
        <dbReference type="Rhea" id="RHEA:58144"/>
        <dbReference type="Rhea" id="RHEA-COMP:10693"/>
        <dbReference type="Rhea" id="RHEA-COMP:10694"/>
        <dbReference type="ChEBI" id="CHEBI:30089"/>
        <dbReference type="ChEBI" id="CHEBI:30616"/>
        <dbReference type="ChEBI" id="CHEBI:33019"/>
        <dbReference type="ChEBI" id="CHEBI:74900"/>
        <dbReference type="ChEBI" id="CHEBI:82748"/>
        <dbReference type="ChEBI" id="CHEBI:456215"/>
    </reaction>
</comment>
<keyword evidence="2 3" id="KW-0819">tRNA processing</keyword>
<keyword evidence="3" id="KW-0547">Nucleotide-binding</keyword>
<dbReference type="PANTHER" id="PTHR37825">
    <property type="entry name" value="TRNA(MET) CYTIDINE ACETATE LIGASE"/>
    <property type="match status" value="1"/>
</dbReference>
<dbReference type="SUPFAM" id="SSF52374">
    <property type="entry name" value="Nucleotidylyl transferase"/>
    <property type="match status" value="1"/>
</dbReference>
<sequence>MNVVGLVVEYNPLHNGHLYHFQQAKKASGSDATVAVMSGNFLQRGEPAVVDKRARAEMALSIGIDLVIELPTAYCTQNAEMFAFGAISTLHSFGVVDCVCFGSESGDIHWIDLLAERLIDEPADFKKRLRGLLDKGLPYPRAYAAAASALVGVPPELLEQPNNILGLNYVLALKRLGSRIQPVTIQRIKAGYHQEDISDVSIASATAIRKRIFEQSDVQDIAPFVPNSTATIISREKNNDRFPVSWNQFFPFVLHSLLTKKPEELGQIHEMGEGIENRLQKFAMLYSSYDLFMENLKTKRYTWNRLQRLLLYLLLNLKKSEMQSFSLSEGVPYIRVLGFNEKGKQLIKKAKEVCPLPIITKIPRDPHPMLALDIRATSVYELGLRGGRARAEYEYVPVIK</sequence>
<feature type="binding site" evidence="3">
    <location>
        <begin position="7"/>
        <end position="20"/>
    </location>
    <ligand>
        <name>ATP</name>
        <dbReference type="ChEBI" id="CHEBI:30616"/>
    </ligand>
</feature>
<dbReference type="RefSeq" id="WP_209808815.1">
    <property type="nucleotide sequence ID" value="NZ_JAGGKT010000001.1"/>
</dbReference>
<protein>
    <recommendedName>
        <fullName evidence="3">tRNA(Met) cytidine acetate ligase</fullName>
        <ecNumber evidence="3">6.3.4.-</ecNumber>
    </recommendedName>
</protein>
<gene>
    <name evidence="3" type="primary">tmcAL</name>
    <name evidence="4" type="ORF">J2Z37_000731</name>
</gene>
<keyword evidence="5" id="KW-1185">Reference proteome</keyword>
<evidence type="ECO:0000256" key="3">
    <source>
        <dbReference type="HAMAP-Rule" id="MF_01539"/>
    </source>
</evidence>
<comment type="subcellular location">
    <subcellularLocation>
        <location evidence="3">Cytoplasm</location>
    </subcellularLocation>
</comment>
<evidence type="ECO:0000313" key="4">
    <source>
        <dbReference type="EMBL" id="MBP1930744.1"/>
    </source>
</evidence>
<comment type="caution">
    <text evidence="4">The sequence shown here is derived from an EMBL/GenBank/DDBJ whole genome shotgun (WGS) entry which is preliminary data.</text>
</comment>
<dbReference type="Gene3D" id="3.40.50.620">
    <property type="entry name" value="HUPs"/>
    <property type="match status" value="1"/>
</dbReference>
<evidence type="ECO:0000256" key="1">
    <source>
        <dbReference type="ARBA" id="ARBA00022598"/>
    </source>
</evidence>
<evidence type="ECO:0000256" key="2">
    <source>
        <dbReference type="ARBA" id="ARBA00022694"/>
    </source>
</evidence>
<dbReference type="HAMAP" id="MF_01539">
    <property type="entry name" value="TmcAL"/>
    <property type="match status" value="1"/>
</dbReference>
<keyword evidence="3" id="KW-0963">Cytoplasm</keyword>
<dbReference type="InterPro" id="IPR014729">
    <property type="entry name" value="Rossmann-like_a/b/a_fold"/>
</dbReference>
<dbReference type="EMBL" id="JAGGKT010000001">
    <property type="protein sequence ID" value="MBP1930744.1"/>
    <property type="molecule type" value="Genomic_DNA"/>
</dbReference>
<keyword evidence="1 3" id="KW-0436">Ligase</keyword>
<feature type="binding site" evidence="3">
    <location>
        <position position="162"/>
    </location>
    <ligand>
        <name>ATP</name>
        <dbReference type="ChEBI" id="CHEBI:30616"/>
    </ligand>
</feature>
<reference evidence="4 5" key="1">
    <citation type="submission" date="2021-03" db="EMBL/GenBank/DDBJ databases">
        <title>Genomic Encyclopedia of Type Strains, Phase IV (KMG-IV): sequencing the most valuable type-strain genomes for metagenomic binning, comparative biology and taxonomic classification.</title>
        <authorList>
            <person name="Goeker M."/>
        </authorList>
    </citation>
    <scope>NUCLEOTIDE SEQUENCE [LARGE SCALE GENOMIC DNA]</scope>
    <source>
        <strain evidence="4 5">DSM 24738</strain>
    </source>
</reference>
<comment type="similarity">
    <text evidence="3">Belongs to the TmcAL family.</text>
</comment>
<keyword evidence="3" id="KW-0820">tRNA-binding</keyword>
<evidence type="ECO:0000313" key="5">
    <source>
        <dbReference type="Proteomes" id="UP001519343"/>
    </source>
</evidence>
<comment type="function">
    <text evidence="3">Catalyzes the formation of N(4)-acetylcytidine (ac(4)C) at the wobble position of elongator tRNA(Met), using acetate and ATP as substrates. First activates an acetate ion to form acetyladenylate (Ac-AMP) and then transfers the acetyl group to tRNA to form ac(4)C34.</text>
</comment>
<organism evidence="4 5">
    <name type="scientific">Ammoniphilus resinae</name>
    <dbReference type="NCBI Taxonomy" id="861532"/>
    <lineage>
        <taxon>Bacteria</taxon>
        <taxon>Bacillati</taxon>
        <taxon>Bacillota</taxon>
        <taxon>Bacilli</taxon>
        <taxon>Bacillales</taxon>
        <taxon>Paenibacillaceae</taxon>
        <taxon>Aneurinibacillus group</taxon>
        <taxon>Ammoniphilus</taxon>
    </lineage>
</organism>
<dbReference type="Proteomes" id="UP001519343">
    <property type="component" value="Unassembled WGS sequence"/>
</dbReference>
<dbReference type="PANTHER" id="PTHR37825:SF1">
    <property type="entry name" value="TRNA(MET) CYTIDINE ACETATE LIGASE"/>
    <property type="match status" value="1"/>
</dbReference>
<dbReference type="NCBIfam" id="NF010191">
    <property type="entry name" value="PRK13670.1"/>
    <property type="match status" value="1"/>
</dbReference>
<proteinExistence type="inferred from homology"/>
<accession>A0ABS4GKH4</accession>
<dbReference type="InterPro" id="IPR008513">
    <property type="entry name" value="tRNA(Met)_cyd_acetate_ligase"/>
</dbReference>
<feature type="binding site" evidence="3">
    <location>
        <position position="102"/>
    </location>
    <ligand>
        <name>ATP</name>
        <dbReference type="ChEBI" id="CHEBI:30616"/>
    </ligand>
</feature>
<keyword evidence="3" id="KW-0694">RNA-binding</keyword>
<name>A0ABS4GKH4_9BACL</name>
<feature type="binding site" evidence="3">
    <location>
        <begin position="187"/>
        <end position="188"/>
    </location>
    <ligand>
        <name>ATP</name>
        <dbReference type="ChEBI" id="CHEBI:30616"/>
    </ligand>
</feature>
<keyword evidence="3" id="KW-0067">ATP-binding</keyword>